<protein>
    <submittedName>
        <fullName evidence="4">Acetyltransferase (GNAT) family protein</fullName>
    </submittedName>
</protein>
<evidence type="ECO:0000313" key="4">
    <source>
        <dbReference type="EMBL" id="SED81712.1"/>
    </source>
</evidence>
<accession>A0A1H5DS24</accession>
<sequence>MEHRIHIREISARDWPRLAALEHEAYAHLLLAEGEELLRSRAASSPATCFALDADGRLAGYALALPYPHLDCPDPTRPEHAVHRATTNLHLHDLVISAPLRRRGLGSRLARHVTGVAAALGFETVSLVAVDGKETFWRGNGYEPHHEARVPAAYGRDALYMSAATTALLPRETVRTR</sequence>
<dbReference type="STRING" id="67331.SAMN04490357_5936"/>
<dbReference type="SUPFAM" id="SSF55729">
    <property type="entry name" value="Acyl-CoA N-acyltransferases (Nat)"/>
    <property type="match status" value="1"/>
</dbReference>
<evidence type="ECO:0000256" key="2">
    <source>
        <dbReference type="ARBA" id="ARBA00023315"/>
    </source>
</evidence>
<keyword evidence="1 4" id="KW-0808">Transferase</keyword>
<dbReference type="CDD" id="cd04301">
    <property type="entry name" value="NAT_SF"/>
    <property type="match status" value="1"/>
</dbReference>
<dbReference type="RefSeq" id="WP_070025457.1">
    <property type="nucleotide sequence ID" value="NZ_FNTD01000004.1"/>
</dbReference>
<dbReference type="Proteomes" id="UP000182375">
    <property type="component" value="Unassembled WGS sequence"/>
</dbReference>
<dbReference type="PANTHER" id="PTHR43877">
    <property type="entry name" value="AMINOALKYLPHOSPHONATE N-ACETYLTRANSFERASE-RELATED-RELATED"/>
    <property type="match status" value="1"/>
</dbReference>
<dbReference type="EMBL" id="FNTD01000004">
    <property type="protein sequence ID" value="SED81712.1"/>
    <property type="molecule type" value="Genomic_DNA"/>
</dbReference>
<feature type="domain" description="N-acetyltransferase" evidence="3">
    <location>
        <begin position="5"/>
        <end position="166"/>
    </location>
</feature>
<dbReference type="GeneID" id="95514997"/>
<dbReference type="InterPro" id="IPR016181">
    <property type="entry name" value="Acyl_CoA_acyltransferase"/>
</dbReference>
<dbReference type="Gene3D" id="3.40.630.30">
    <property type="match status" value="1"/>
</dbReference>
<reference evidence="4 5" key="1">
    <citation type="submission" date="2016-10" db="EMBL/GenBank/DDBJ databases">
        <authorList>
            <person name="de Groot N.N."/>
        </authorList>
    </citation>
    <scope>NUCLEOTIDE SEQUENCE [LARGE SCALE GENOMIC DNA]</scope>
    <source>
        <strain evidence="4 5">DSM 40306</strain>
    </source>
</reference>
<dbReference type="InterPro" id="IPR050832">
    <property type="entry name" value="Bact_Acetyltransf"/>
</dbReference>
<keyword evidence="2" id="KW-0012">Acyltransferase</keyword>
<dbReference type="Pfam" id="PF00583">
    <property type="entry name" value="Acetyltransf_1"/>
    <property type="match status" value="1"/>
</dbReference>
<dbReference type="GO" id="GO:0016747">
    <property type="term" value="F:acyltransferase activity, transferring groups other than amino-acyl groups"/>
    <property type="evidence" value="ECO:0007669"/>
    <property type="project" value="InterPro"/>
</dbReference>
<dbReference type="AlphaFoldDB" id="A0A1H5DS24"/>
<dbReference type="PROSITE" id="PS51186">
    <property type="entry name" value="GNAT"/>
    <property type="match status" value="1"/>
</dbReference>
<organism evidence="4 5">
    <name type="scientific">Streptomyces misionensis</name>
    <dbReference type="NCBI Taxonomy" id="67331"/>
    <lineage>
        <taxon>Bacteria</taxon>
        <taxon>Bacillati</taxon>
        <taxon>Actinomycetota</taxon>
        <taxon>Actinomycetes</taxon>
        <taxon>Kitasatosporales</taxon>
        <taxon>Streptomycetaceae</taxon>
        <taxon>Streptomyces</taxon>
    </lineage>
</organism>
<name>A0A1H5DS24_9ACTN</name>
<evidence type="ECO:0000256" key="1">
    <source>
        <dbReference type="ARBA" id="ARBA00022679"/>
    </source>
</evidence>
<dbReference type="InterPro" id="IPR000182">
    <property type="entry name" value="GNAT_dom"/>
</dbReference>
<evidence type="ECO:0000313" key="5">
    <source>
        <dbReference type="Proteomes" id="UP000182375"/>
    </source>
</evidence>
<proteinExistence type="predicted"/>
<gene>
    <name evidence="4" type="ORF">SAMN04490357_5936</name>
</gene>
<evidence type="ECO:0000259" key="3">
    <source>
        <dbReference type="PROSITE" id="PS51186"/>
    </source>
</evidence>